<evidence type="ECO:0000256" key="18">
    <source>
        <dbReference type="ARBA" id="ARBA00074971"/>
    </source>
</evidence>
<dbReference type="OrthoDB" id="193931at2759"/>
<dbReference type="CDD" id="cd14339">
    <property type="entry name" value="UBA_SNRK"/>
    <property type="match status" value="1"/>
</dbReference>
<feature type="region of interest" description="Disordered" evidence="21">
    <location>
        <begin position="900"/>
        <end position="940"/>
    </location>
</feature>
<evidence type="ECO:0000256" key="7">
    <source>
        <dbReference type="ARBA" id="ARBA00022553"/>
    </source>
</evidence>
<evidence type="ECO:0000256" key="4">
    <source>
        <dbReference type="ARBA" id="ARBA00012513"/>
    </source>
</evidence>
<feature type="compositionally biased region" description="Polar residues" evidence="21">
    <location>
        <begin position="1517"/>
        <end position="1529"/>
    </location>
</feature>
<dbReference type="InterPro" id="IPR017441">
    <property type="entry name" value="Protein_kinase_ATP_BS"/>
</dbReference>
<dbReference type="GeneID" id="20319388"/>
<feature type="region of interest" description="Disordered" evidence="21">
    <location>
        <begin position="1420"/>
        <end position="1440"/>
    </location>
</feature>
<name>A0A074ZLA1_OPIVI</name>
<evidence type="ECO:0000256" key="5">
    <source>
        <dbReference type="ARBA" id="ARBA00022481"/>
    </source>
</evidence>
<dbReference type="EC" id="2.7.11.1" evidence="4"/>
<evidence type="ECO:0000256" key="15">
    <source>
        <dbReference type="ARBA" id="ARBA00047899"/>
    </source>
</evidence>
<comment type="cofactor">
    <cofactor evidence="1">
        <name>Mg(2+)</name>
        <dbReference type="ChEBI" id="CHEBI:18420"/>
    </cofactor>
</comment>
<dbReference type="Gene3D" id="1.10.510.10">
    <property type="entry name" value="Transferase(Phosphotransferase) domain 1"/>
    <property type="match status" value="1"/>
</dbReference>
<proteinExistence type="inferred from homology"/>
<evidence type="ECO:0000256" key="17">
    <source>
        <dbReference type="ARBA" id="ARBA00054738"/>
    </source>
</evidence>
<evidence type="ECO:0000256" key="9">
    <source>
        <dbReference type="ARBA" id="ARBA00022723"/>
    </source>
</evidence>
<dbReference type="GO" id="GO:0004674">
    <property type="term" value="F:protein serine/threonine kinase activity"/>
    <property type="evidence" value="ECO:0007669"/>
    <property type="project" value="UniProtKB-KW"/>
</dbReference>
<dbReference type="GO" id="GO:0046872">
    <property type="term" value="F:metal ion binding"/>
    <property type="evidence" value="ECO:0007669"/>
    <property type="project" value="UniProtKB-KW"/>
</dbReference>
<accession>A0A074ZLA1</accession>
<dbReference type="GO" id="GO:0005737">
    <property type="term" value="C:cytoplasm"/>
    <property type="evidence" value="ECO:0007669"/>
    <property type="project" value="TreeGrafter"/>
</dbReference>
<organism evidence="23 24">
    <name type="scientific">Opisthorchis viverrini</name>
    <name type="common">Southeast Asian liver fluke</name>
    <dbReference type="NCBI Taxonomy" id="6198"/>
    <lineage>
        <taxon>Eukaryota</taxon>
        <taxon>Metazoa</taxon>
        <taxon>Spiralia</taxon>
        <taxon>Lophotrochozoa</taxon>
        <taxon>Platyhelminthes</taxon>
        <taxon>Trematoda</taxon>
        <taxon>Digenea</taxon>
        <taxon>Opisthorchiida</taxon>
        <taxon>Opisthorchiata</taxon>
        <taxon>Opisthorchiidae</taxon>
        <taxon>Opisthorchis</taxon>
    </lineage>
</organism>
<keyword evidence="5" id="KW-0488">Methylation</keyword>
<feature type="region of interest" description="Disordered" evidence="21">
    <location>
        <begin position="959"/>
        <end position="980"/>
    </location>
</feature>
<keyword evidence="12 20" id="KW-0067">ATP-binding</keyword>
<dbReference type="Gene3D" id="3.30.200.20">
    <property type="entry name" value="Phosphorylase Kinase, domain 1"/>
    <property type="match status" value="1"/>
</dbReference>
<dbReference type="GO" id="GO:0005524">
    <property type="term" value="F:ATP binding"/>
    <property type="evidence" value="ECO:0007669"/>
    <property type="project" value="UniProtKB-UniRule"/>
</dbReference>
<comment type="subcellular location">
    <subcellularLocation>
        <location evidence="2">Nucleus</location>
    </subcellularLocation>
</comment>
<comment type="function">
    <text evidence="17">May play a role in hematopoietic cell proliferation or differentiation. Potential mediator of neuronal apoptosis.</text>
</comment>
<dbReference type="InterPro" id="IPR011009">
    <property type="entry name" value="Kinase-like_dom_sf"/>
</dbReference>
<reference evidence="23 24" key="1">
    <citation type="submission" date="2013-11" db="EMBL/GenBank/DDBJ databases">
        <title>Opisthorchis viverrini - life in the bile duct.</title>
        <authorList>
            <person name="Young N.D."/>
            <person name="Nagarajan N."/>
            <person name="Lin S.J."/>
            <person name="Korhonen P.K."/>
            <person name="Jex A.R."/>
            <person name="Hall R.S."/>
            <person name="Safavi-Hemami H."/>
            <person name="Kaewkong W."/>
            <person name="Bertrand D."/>
            <person name="Gao S."/>
            <person name="Seet Q."/>
            <person name="Wongkham S."/>
            <person name="Teh B.T."/>
            <person name="Wongkham C."/>
            <person name="Intapan P.M."/>
            <person name="Maleewong W."/>
            <person name="Yang X."/>
            <person name="Hu M."/>
            <person name="Wang Z."/>
            <person name="Hofmann A."/>
            <person name="Sternberg P.W."/>
            <person name="Tan P."/>
            <person name="Wang J."/>
            <person name="Gasser R.B."/>
        </authorList>
    </citation>
    <scope>NUCLEOTIDE SEQUENCE [LARGE SCALE GENOMIC DNA]</scope>
</reference>
<evidence type="ECO:0000313" key="23">
    <source>
        <dbReference type="EMBL" id="KER27851.1"/>
    </source>
</evidence>
<evidence type="ECO:0000256" key="10">
    <source>
        <dbReference type="ARBA" id="ARBA00022741"/>
    </source>
</evidence>
<keyword evidence="24" id="KW-1185">Reference proteome</keyword>
<keyword evidence="9" id="KW-0479">Metal-binding</keyword>
<evidence type="ECO:0000256" key="3">
    <source>
        <dbReference type="ARBA" id="ARBA00006692"/>
    </source>
</evidence>
<feature type="compositionally biased region" description="Polar residues" evidence="21">
    <location>
        <begin position="922"/>
        <end position="932"/>
    </location>
</feature>
<feature type="domain" description="Protein kinase" evidence="22">
    <location>
        <begin position="184"/>
        <end position="437"/>
    </location>
</feature>
<feature type="compositionally biased region" description="Polar residues" evidence="21">
    <location>
        <begin position="1424"/>
        <end position="1439"/>
    </location>
</feature>
<feature type="region of interest" description="Disordered" evidence="21">
    <location>
        <begin position="1040"/>
        <end position="1062"/>
    </location>
</feature>
<feature type="compositionally biased region" description="Polar residues" evidence="21">
    <location>
        <begin position="719"/>
        <end position="732"/>
    </location>
</feature>
<evidence type="ECO:0000256" key="12">
    <source>
        <dbReference type="ARBA" id="ARBA00022840"/>
    </source>
</evidence>
<evidence type="ECO:0000256" key="21">
    <source>
        <dbReference type="SAM" id="MobiDB-lite"/>
    </source>
</evidence>
<comment type="catalytic activity">
    <reaction evidence="16">
        <text>L-seryl-[protein] + ATP = O-phospho-L-seryl-[protein] + ADP + H(+)</text>
        <dbReference type="Rhea" id="RHEA:17989"/>
        <dbReference type="Rhea" id="RHEA-COMP:9863"/>
        <dbReference type="Rhea" id="RHEA-COMP:11604"/>
        <dbReference type="ChEBI" id="CHEBI:15378"/>
        <dbReference type="ChEBI" id="CHEBI:29999"/>
        <dbReference type="ChEBI" id="CHEBI:30616"/>
        <dbReference type="ChEBI" id="CHEBI:83421"/>
        <dbReference type="ChEBI" id="CHEBI:456216"/>
        <dbReference type="EC" id="2.7.11.1"/>
    </reaction>
</comment>
<dbReference type="STRING" id="6198.A0A074ZLA1"/>
<feature type="binding site" evidence="20">
    <location>
        <position position="213"/>
    </location>
    <ligand>
        <name>ATP</name>
        <dbReference type="ChEBI" id="CHEBI:30616"/>
    </ligand>
</feature>
<protein>
    <recommendedName>
        <fullName evidence="18">SNF-related serine/threonine-protein kinase</fullName>
        <ecNumber evidence="4">2.7.11.1</ecNumber>
    </recommendedName>
    <alternativeName>
        <fullName evidence="19">SNF1-related kinase</fullName>
    </alternativeName>
</protein>
<dbReference type="Pfam" id="PF00069">
    <property type="entry name" value="Pkinase"/>
    <property type="match status" value="2"/>
</dbReference>
<feature type="region of interest" description="Disordered" evidence="21">
    <location>
        <begin position="1139"/>
        <end position="1173"/>
    </location>
</feature>
<dbReference type="PANTHER" id="PTHR24346">
    <property type="entry name" value="MAP/MICROTUBULE AFFINITY-REGULATING KINASE"/>
    <property type="match status" value="1"/>
</dbReference>
<evidence type="ECO:0000313" key="24">
    <source>
        <dbReference type="Proteomes" id="UP000054324"/>
    </source>
</evidence>
<dbReference type="PROSITE" id="PS00107">
    <property type="entry name" value="PROTEIN_KINASE_ATP"/>
    <property type="match status" value="1"/>
</dbReference>
<dbReference type="InterPro" id="IPR008271">
    <property type="entry name" value="Ser/Thr_kinase_AS"/>
</dbReference>
<evidence type="ECO:0000256" key="13">
    <source>
        <dbReference type="ARBA" id="ARBA00022842"/>
    </source>
</evidence>
<dbReference type="InterPro" id="IPR000719">
    <property type="entry name" value="Prot_kinase_dom"/>
</dbReference>
<evidence type="ECO:0000256" key="6">
    <source>
        <dbReference type="ARBA" id="ARBA00022527"/>
    </source>
</evidence>
<dbReference type="PROSITE" id="PS00108">
    <property type="entry name" value="PROTEIN_KINASE_ST"/>
    <property type="match status" value="1"/>
</dbReference>
<comment type="catalytic activity">
    <reaction evidence="15">
        <text>L-threonyl-[protein] + ATP = O-phospho-L-threonyl-[protein] + ADP + H(+)</text>
        <dbReference type="Rhea" id="RHEA:46608"/>
        <dbReference type="Rhea" id="RHEA-COMP:11060"/>
        <dbReference type="Rhea" id="RHEA-COMP:11605"/>
        <dbReference type="ChEBI" id="CHEBI:15378"/>
        <dbReference type="ChEBI" id="CHEBI:30013"/>
        <dbReference type="ChEBI" id="CHEBI:30616"/>
        <dbReference type="ChEBI" id="CHEBI:61977"/>
        <dbReference type="ChEBI" id="CHEBI:456216"/>
        <dbReference type="EC" id="2.7.11.1"/>
    </reaction>
</comment>
<keyword evidence="14" id="KW-0539">Nucleus</keyword>
<dbReference type="Proteomes" id="UP000054324">
    <property type="component" value="Unassembled WGS sequence"/>
</dbReference>
<keyword evidence="8" id="KW-0808">Transferase</keyword>
<keyword evidence="11" id="KW-0418">Kinase</keyword>
<dbReference type="PANTHER" id="PTHR24346:SF45">
    <property type="entry name" value="PROTEIN KINASE DOMAIN-CONTAINING PROTEIN"/>
    <property type="match status" value="1"/>
</dbReference>
<dbReference type="SUPFAM" id="SSF56112">
    <property type="entry name" value="Protein kinase-like (PK-like)"/>
    <property type="match status" value="2"/>
</dbReference>
<evidence type="ECO:0000259" key="22">
    <source>
        <dbReference type="PROSITE" id="PS50011"/>
    </source>
</evidence>
<evidence type="ECO:0000256" key="20">
    <source>
        <dbReference type="PROSITE-ProRule" id="PRU10141"/>
    </source>
</evidence>
<evidence type="ECO:0000256" key="16">
    <source>
        <dbReference type="ARBA" id="ARBA00048679"/>
    </source>
</evidence>
<dbReference type="SMART" id="SM00220">
    <property type="entry name" value="S_TKc"/>
    <property type="match status" value="1"/>
</dbReference>
<evidence type="ECO:0000256" key="1">
    <source>
        <dbReference type="ARBA" id="ARBA00001946"/>
    </source>
</evidence>
<evidence type="ECO:0000256" key="2">
    <source>
        <dbReference type="ARBA" id="ARBA00004123"/>
    </source>
</evidence>
<keyword evidence="10 20" id="KW-0547">Nucleotide-binding</keyword>
<feature type="compositionally biased region" description="Polar residues" evidence="21">
    <location>
        <begin position="900"/>
        <end position="910"/>
    </location>
</feature>
<dbReference type="CDD" id="cd14074">
    <property type="entry name" value="STKc_SNRK"/>
    <property type="match status" value="1"/>
</dbReference>
<feature type="region of interest" description="Disordered" evidence="21">
    <location>
        <begin position="998"/>
        <end position="1025"/>
    </location>
</feature>
<dbReference type="KEGG" id="ovi:T265_05206"/>
<dbReference type="FunFam" id="1.10.510.10:FF:000166">
    <property type="entry name" value="SNF-related serine/threonine-protein kinase"/>
    <property type="match status" value="1"/>
</dbReference>
<feature type="region of interest" description="Disordered" evidence="21">
    <location>
        <begin position="698"/>
        <end position="736"/>
    </location>
</feature>
<keyword evidence="13" id="KW-0460">Magnesium</keyword>
<keyword evidence="7" id="KW-0597">Phosphoprotein</keyword>
<feature type="region of interest" description="Disordered" evidence="21">
    <location>
        <begin position="1497"/>
        <end position="1532"/>
    </location>
</feature>
<keyword evidence="6" id="KW-0723">Serine/threonine-protein kinase</keyword>
<dbReference type="GO" id="GO:0035556">
    <property type="term" value="P:intracellular signal transduction"/>
    <property type="evidence" value="ECO:0007669"/>
    <property type="project" value="TreeGrafter"/>
</dbReference>
<dbReference type="CTD" id="20319388"/>
<dbReference type="EMBL" id="KL596713">
    <property type="protein sequence ID" value="KER27851.1"/>
    <property type="molecule type" value="Genomic_DNA"/>
</dbReference>
<evidence type="ECO:0000256" key="19">
    <source>
        <dbReference type="ARBA" id="ARBA00077142"/>
    </source>
</evidence>
<evidence type="ECO:0000256" key="11">
    <source>
        <dbReference type="ARBA" id="ARBA00022777"/>
    </source>
</evidence>
<sequence>MNQLLVNVMTGLAALTTLLAWLLVCSPSDGFTLTTLLAWLLVCSPSLAVGLQTFHHQSIEHRQCRVEWFTGFFCFTFQALSDRVVFYTPDHDTKIAGLYDLQHTIGRGHYAVVKLARHVFTGEKVAVKVIDKTKLDDVAQDHLFQEVVCMKLVQHPNVVRLYEALSDRVVFYTPDHDTKIAGLYDLQHTIGRGHYAVVKLARHVFTGEKVAVKVIDKTKLDDVAQDHLFQEVVCMKLVQHPNVVRLYEVIDTPAKLYLILELGDGGDLYDYITKQGCGLHEKVAKRYFRQIVTAIAYCHKLHVVHRDLKPENVVFFEKLGVVKLTDFGFSNRFTPGMHLDTACGSLAYSAPEILLGDPYDAPKVDIWSLGVILYMLVCGRLPFQEVTDSETVTKIMDCDYIIPDYLSPECKRLISRLLVREPEKRAHLDDVLLADWLKPCESDELPIEMFSVPLVSRECLSFEDHMEILSKMSEGQLATVEEIQSTLDRNEYNHIAATYYLLAERKLKRNYVEQYKVLMRQAQMSEKLQRQQQQQLQENSCPPEKSWVAQYNEMSGKSVNTNSAVLTGTRVVSSVNQTANQTPAQPTEERIRRFSMILEDEEEEEEEDHRSPMISTFRQYLAEEYERAGLVDNVTADNKVLESCLSETLMEEEEEEELMTVANLACVRSDLLAEQAGNTATLGFNSFSDHLSNAPALTRPCSRTSGSGLEASDGAESDASLSNWSTGGSTAIGSAPTARVLHPVELRRKSHYRRGAIHHRPLISVKSSPQLLKHITEEDWNGSIGGLDKDGTFASNKLDSDFESDSSRHNKHKFPEYATGTHSLRTSFRTRSQRVSLDEQSMGLRSRLSWTGQGVRSTTHSPTRTRRFFTSTGYTSRPTSWNTAFNMSILNEFRRRSVCSSPVEQSNQTGGLLPRRKPPYQPSQSLVSGRSQLSDRRCSGPPGLMLSVSNFYQLNTIAPAPSRSGSESSFPEQGDHHFSRLPETLESGNYLGIRQKSGLTDLPRESTSGLHTGEATGSKVNNHADTHRLTANSMTEYNRLPRSETHSPTHQISTPQRCALTRSPHRGFSPTHRVDNWCRSAPLLYGAESSSVSDTWSPGSGVAPNGTTLSSINGALLSQAGPTGLREHCTPIREEEDEVLRSGEVNHPVPYSKTIEPSYNRRRRSESSDVRTRSAALPNSDVIRTLDSESIYALNQSAMNPSSSCVDRTMPISQLTNSNFSLSSLATSLRGSRHMLDVVRGTFELQYHYGRRTGGSVAGGSSGGYPSGRASASASVRSLTAISESLPISTGLSSDLPINSSRKTAHFRSGLSYDPSLTKGNTAGRRAIAARRSAALNVSGPLFSGHRSLHHNTDPSDHLCMTSEMMHGYDVEREQRHPNDGPLPLRNSPTAEWTNVHSTESSLECRQASSTVRGLQVLRPNGLHFSSPTSGSHTRSELTSAGLCGLRPQSASGATIHPLGSQFKIGLSPFISSIPASMVGFDKDGDLNLIDRNTKRTLSASGDQGQQRQGNNSSSNASTDKNNNNSFITADNVHFPDSNHMVSTLAPCKRTRSRHLVHTLFQKHDHKVACCTIS</sequence>
<dbReference type="GO" id="GO:0005634">
    <property type="term" value="C:nucleus"/>
    <property type="evidence" value="ECO:0007669"/>
    <property type="project" value="UniProtKB-SubCell"/>
</dbReference>
<feature type="compositionally biased region" description="Low complexity" evidence="21">
    <location>
        <begin position="1501"/>
        <end position="1516"/>
    </location>
</feature>
<comment type="similarity">
    <text evidence="3">Belongs to the protein kinase superfamily. CAMK Ser/Thr protein kinase family.</text>
</comment>
<dbReference type="FunFam" id="3.30.200.20:FF:000003">
    <property type="entry name" value="Non-specific serine/threonine protein kinase"/>
    <property type="match status" value="2"/>
</dbReference>
<dbReference type="PROSITE" id="PS50011">
    <property type="entry name" value="PROTEIN_KINASE_DOM"/>
    <property type="match status" value="1"/>
</dbReference>
<dbReference type="RefSeq" id="XP_009168414.1">
    <property type="nucleotide sequence ID" value="XM_009170150.1"/>
</dbReference>
<evidence type="ECO:0000256" key="14">
    <source>
        <dbReference type="ARBA" id="ARBA00023242"/>
    </source>
</evidence>
<gene>
    <name evidence="23" type="ORF">T265_05206</name>
</gene>
<evidence type="ECO:0000256" key="8">
    <source>
        <dbReference type="ARBA" id="ARBA00022679"/>
    </source>
</evidence>